<comment type="catalytic activity">
    <reaction evidence="5">
        <text>adenylyl-molybdopterin + molybdate = Mo-molybdopterin + AMP + H(+)</text>
        <dbReference type="Rhea" id="RHEA:35047"/>
        <dbReference type="ChEBI" id="CHEBI:15378"/>
        <dbReference type="ChEBI" id="CHEBI:36264"/>
        <dbReference type="ChEBI" id="CHEBI:62727"/>
        <dbReference type="ChEBI" id="CHEBI:71302"/>
        <dbReference type="ChEBI" id="CHEBI:456215"/>
        <dbReference type="EC" id="2.10.1.1"/>
    </reaction>
</comment>
<comment type="similarity">
    <text evidence="3 6">Belongs to the MoeA family.</text>
</comment>
<dbReference type="NCBIfam" id="NF045515">
    <property type="entry name" value="Glp_gephyrin"/>
    <property type="match status" value="1"/>
</dbReference>
<keyword evidence="6" id="KW-0500">Molybdenum</keyword>
<keyword evidence="4 6" id="KW-0501">Molybdenum cofactor biosynthesis</keyword>
<dbReference type="Pfam" id="PF03453">
    <property type="entry name" value="MoeA_N"/>
    <property type="match status" value="1"/>
</dbReference>
<dbReference type="InterPro" id="IPR036688">
    <property type="entry name" value="MoeA_C_domain_IV_sf"/>
</dbReference>
<dbReference type="SMART" id="SM00852">
    <property type="entry name" value="MoCF_biosynth"/>
    <property type="match status" value="1"/>
</dbReference>
<dbReference type="GO" id="GO:0046872">
    <property type="term" value="F:metal ion binding"/>
    <property type="evidence" value="ECO:0007669"/>
    <property type="project" value="UniProtKB-UniRule"/>
</dbReference>
<feature type="domain" description="MoaB/Mog" evidence="7">
    <location>
        <begin position="185"/>
        <end position="328"/>
    </location>
</feature>
<dbReference type="Gene3D" id="2.40.340.10">
    <property type="entry name" value="MoeA, C-terminal, domain IV"/>
    <property type="match status" value="1"/>
</dbReference>
<dbReference type="GO" id="GO:0061599">
    <property type="term" value="F:molybdopterin molybdotransferase activity"/>
    <property type="evidence" value="ECO:0007669"/>
    <property type="project" value="UniProtKB-UniRule"/>
</dbReference>
<protein>
    <recommendedName>
        <fullName evidence="6">Molybdopterin molybdenumtransferase</fullName>
        <ecNumber evidence="6">2.10.1.1</ecNumber>
    </recommendedName>
</protein>
<dbReference type="GO" id="GO:0006777">
    <property type="term" value="P:Mo-molybdopterin cofactor biosynthetic process"/>
    <property type="evidence" value="ECO:0007669"/>
    <property type="project" value="UniProtKB-UniRule"/>
</dbReference>
<proteinExistence type="inferred from homology"/>
<dbReference type="CDD" id="cd00887">
    <property type="entry name" value="MoeA"/>
    <property type="match status" value="1"/>
</dbReference>
<dbReference type="GO" id="GO:0005829">
    <property type="term" value="C:cytosol"/>
    <property type="evidence" value="ECO:0007669"/>
    <property type="project" value="TreeGrafter"/>
</dbReference>
<dbReference type="InterPro" id="IPR038987">
    <property type="entry name" value="MoeA-like"/>
</dbReference>
<dbReference type="Gene3D" id="2.170.190.11">
    <property type="entry name" value="Molybdopterin biosynthesis moea protein, domain 3"/>
    <property type="match status" value="1"/>
</dbReference>
<dbReference type="InterPro" id="IPR001453">
    <property type="entry name" value="MoaB/Mog_dom"/>
</dbReference>
<dbReference type="AlphaFoldDB" id="A0A212JE19"/>
<dbReference type="PANTHER" id="PTHR10192:SF5">
    <property type="entry name" value="GEPHYRIN"/>
    <property type="match status" value="1"/>
</dbReference>
<dbReference type="UniPathway" id="UPA00344"/>
<dbReference type="SUPFAM" id="SSF63867">
    <property type="entry name" value="MoeA C-terminal domain-like"/>
    <property type="match status" value="1"/>
</dbReference>
<name>A0A212JE19_9BACT</name>
<evidence type="ECO:0000313" key="8">
    <source>
        <dbReference type="EMBL" id="SBV97680.1"/>
    </source>
</evidence>
<dbReference type="PANTHER" id="PTHR10192">
    <property type="entry name" value="MOLYBDOPTERIN BIOSYNTHESIS PROTEIN"/>
    <property type="match status" value="1"/>
</dbReference>
<dbReference type="InterPro" id="IPR005111">
    <property type="entry name" value="MoeA_C_domain_IV"/>
</dbReference>
<reference evidence="8" key="1">
    <citation type="submission" date="2016-04" db="EMBL/GenBank/DDBJ databases">
        <authorList>
            <person name="Evans L.H."/>
            <person name="Alamgir A."/>
            <person name="Owens N."/>
            <person name="Weber N.D."/>
            <person name="Virtaneva K."/>
            <person name="Barbian K."/>
            <person name="Babar A."/>
            <person name="Rosenke K."/>
        </authorList>
    </citation>
    <scope>NUCLEOTIDE SEQUENCE</scope>
    <source>
        <strain evidence="8">92-2</strain>
    </source>
</reference>
<evidence type="ECO:0000256" key="5">
    <source>
        <dbReference type="ARBA" id="ARBA00047317"/>
    </source>
</evidence>
<dbReference type="SUPFAM" id="SSF53218">
    <property type="entry name" value="Molybdenum cofactor biosynthesis proteins"/>
    <property type="match status" value="1"/>
</dbReference>
<dbReference type="EC" id="2.10.1.1" evidence="6"/>
<comment type="cofactor">
    <cofactor evidence="6">
        <name>Mg(2+)</name>
        <dbReference type="ChEBI" id="CHEBI:18420"/>
    </cofactor>
</comment>
<evidence type="ECO:0000259" key="7">
    <source>
        <dbReference type="SMART" id="SM00852"/>
    </source>
</evidence>
<keyword evidence="6" id="KW-0479">Metal-binding</keyword>
<evidence type="ECO:0000256" key="6">
    <source>
        <dbReference type="RuleBase" id="RU365090"/>
    </source>
</evidence>
<sequence>MKPFLTLQSVESVLEHIRAFPLLGEERVQLDDALGRSLAQCFSATEDLPGFDRSTVDGFACRARDVFGAQEGNPALVECVADCRMGEVPSITIEEGQAARILTGGMLPQGADCVVMVEYSRPAGGNLIEITRSQAPGDNVIFRDDDATAGSLLLQAGHRLRPQDIGLLAAFGVVEVEVRRKPLVAVLSTGDEVVPSSATPPPGKIRDINAHSIAALCREAGAQPMRAGIVNDDAAKLKAAVTQLAETHDVVVVSGGSSAGMRDHTVEIFESLPQAQLLVHGVAISPGKPFILARAVVNGRTVCLVGLPGHVTSALVCARVFLAPLLEHLQGHADSAKQPQVPAVLTRSVASAQGRRDYLRVKLRSLPSQPPTRALSDKTLQPLYEAEPIMGASGLISGIAAADGLMVCPENREGYDAGDTVMVELFR</sequence>
<evidence type="ECO:0000256" key="1">
    <source>
        <dbReference type="ARBA" id="ARBA00002901"/>
    </source>
</evidence>
<evidence type="ECO:0000256" key="3">
    <source>
        <dbReference type="ARBA" id="ARBA00010763"/>
    </source>
</evidence>
<dbReference type="Pfam" id="PF00994">
    <property type="entry name" value="MoCF_biosynth"/>
    <property type="match status" value="1"/>
</dbReference>
<dbReference type="RefSeq" id="WP_227118558.1">
    <property type="nucleotide sequence ID" value="NZ_LT598928.1"/>
</dbReference>
<gene>
    <name evidence="8" type="ORF">KM92DES2_10956</name>
</gene>
<dbReference type="SUPFAM" id="SSF63882">
    <property type="entry name" value="MoeA N-terminal region -like"/>
    <property type="match status" value="1"/>
</dbReference>
<evidence type="ECO:0000256" key="2">
    <source>
        <dbReference type="ARBA" id="ARBA00005046"/>
    </source>
</evidence>
<dbReference type="Gene3D" id="3.40.980.10">
    <property type="entry name" value="MoaB/Mog-like domain"/>
    <property type="match status" value="1"/>
</dbReference>
<comment type="pathway">
    <text evidence="2 6">Cofactor biosynthesis; molybdopterin biosynthesis.</text>
</comment>
<dbReference type="Gene3D" id="3.90.105.10">
    <property type="entry name" value="Molybdopterin biosynthesis moea protein, domain 2"/>
    <property type="match status" value="1"/>
</dbReference>
<dbReference type="InterPro" id="IPR036135">
    <property type="entry name" value="MoeA_linker/N_sf"/>
</dbReference>
<comment type="function">
    <text evidence="1 6">Catalyzes the insertion of molybdate into adenylated molybdopterin with the concomitant release of AMP.</text>
</comment>
<dbReference type="EMBL" id="FLUP01000001">
    <property type="protein sequence ID" value="SBV97680.1"/>
    <property type="molecule type" value="Genomic_DNA"/>
</dbReference>
<evidence type="ECO:0000256" key="4">
    <source>
        <dbReference type="ARBA" id="ARBA00023150"/>
    </source>
</evidence>
<accession>A0A212JE19</accession>
<dbReference type="Pfam" id="PF03454">
    <property type="entry name" value="MoeA_C"/>
    <property type="match status" value="1"/>
</dbReference>
<keyword evidence="6" id="KW-0808">Transferase</keyword>
<keyword evidence="6" id="KW-0460">Magnesium</keyword>
<dbReference type="InterPro" id="IPR005110">
    <property type="entry name" value="MoeA_linker/N"/>
</dbReference>
<dbReference type="InterPro" id="IPR036425">
    <property type="entry name" value="MoaB/Mog-like_dom_sf"/>
</dbReference>
<organism evidence="8">
    <name type="scientific">uncultured Desulfovibrio sp</name>
    <dbReference type="NCBI Taxonomy" id="167968"/>
    <lineage>
        <taxon>Bacteria</taxon>
        <taxon>Pseudomonadati</taxon>
        <taxon>Thermodesulfobacteriota</taxon>
        <taxon>Desulfovibrionia</taxon>
        <taxon>Desulfovibrionales</taxon>
        <taxon>Desulfovibrionaceae</taxon>
        <taxon>Desulfovibrio</taxon>
        <taxon>environmental samples</taxon>
    </lineage>
</organism>